<dbReference type="SUPFAM" id="SSF55486">
    <property type="entry name" value="Metalloproteases ('zincins'), catalytic domain"/>
    <property type="match status" value="1"/>
</dbReference>
<evidence type="ECO:0000256" key="1">
    <source>
        <dbReference type="SAM" id="SignalP"/>
    </source>
</evidence>
<dbReference type="Pfam" id="PF01431">
    <property type="entry name" value="Peptidase_M13"/>
    <property type="match status" value="1"/>
</dbReference>
<dbReference type="InterPro" id="IPR024079">
    <property type="entry name" value="MetalloPept_cat_dom_sf"/>
</dbReference>
<dbReference type="VEuPathDB" id="VectorBase:LOC119161562"/>
<protein>
    <recommendedName>
        <fullName evidence="2">Peptidase M13 C-terminal domain-containing protein</fullName>
    </recommendedName>
</protein>
<dbReference type="AlphaFoldDB" id="A0A9J6E3V4"/>
<reference evidence="3" key="1">
    <citation type="journal article" date="2020" name="Cell">
        <title>Large-Scale Comparative Analyses of Tick Genomes Elucidate Their Genetic Diversity and Vector Capacities.</title>
        <authorList>
            <consortium name="Tick Genome and Microbiome Consortium (TIGMIC)"/>
            <person name="Jia N."/>
            <person name="Wang J."/>
            <person name="Shi W."/>
            <person name="Du L."/>
            <person name="Sun Y."/>
            <person name="Zhan W."/>
            <person name="Jiang J.F."/>
            <person name="Wang Q."/>
            <person name="Zhang B."/>
            <person name="Ji P."/>
            <person name="Bell-Sakyi L."/>
            <person name="Cui X.M."/>
            <person name="Yuan T.T."/>
            <person name="Jiang B.G."/>
            <person name="Yang W.F."/>
            <person name="Lam T.T."/>
            <person name="Chang Q.C."/>
            <person name="Ding S.J."/>
            <person name="Wang X.J."/>
            <person name="Zhu J.G."/>
            <person name="Ruan X.D."/>
            <person name="Zhao L."/>
            <person name="Wei J.T."/>
            <person name="Ye R.Z."/>
            <person name="Que T.C."/>
            <person name="Du C.H."/>
            <person name="Zhou Y.H."/>
            <person name="Cheng J.X."/>
            <person name="Dai P.F."/>
            <person name="Guo W.B."/>
            <person name="Han X.H."/>
            <person name="Huang E.J."/>
            <person name="Li L.F."/>
            <person name="Wei W."/>
            <person name="Gao Y.C."/>
            <person name="Liu J.Z."/>
            <person name="Shao H.Z."/>
            <person name="Wang X."/>
            <person name="Wang C.C."/>
            <person name="Yang T.C."/>
            <person name="Huo Q.B."/>
            <person name="Li W."/>
            <person name="Chen H.Y."/>
            <person name="Chen S.E."/>
            <person name="Zhou L.G."/>
            <person name="Ni X.B."/>
            <person name="Tian J.H."/>
            <person name="Sheng Y."/>
            <person name="Liu T."/>
            <person name="Pan Y.S."/>
            <person name="Xia L.Y."/>
            <person name="Li J."/>
            <person name="Zhao F."/>
            <person name="Cao W.C."/>
        </authorList>
    </citation>
    <scope>NUCLEOTIDE SEQUENCE</scope>
    <source>
        <strain evidence="3">Rmic-2018</strain>
    </source>
</reference>
<dbReference type="InterPro" id="IPR000718">
    <property type="entry name" value="Peptidase_M13"/>
</dbReference>
<evidence type="ECO:0000313" key="4">
    <source>
        <dbReference type="Proteomes" id="UP000821866"/>
    </source>
</evidence>
<organism evidence="3 4">
    <name type="scientific">Rhipicephalus microplus</name>
    <name type="common">Cattle tick</name>
    <name type="synonym">Boophilus microplus</name>
    <dbReference type="NCBI Taxonomy" id="6941"/>
    <lineage>
        <taxon>Eukaryota</taxon>
        <taxon>Metazoa</taxon>
        <taxon>Ecdysozoa</taxon>
        <taxon>Arthropoda</taxon>
        <taxon>Chelicerata</taxon>
        <taxon>Arachnida</taxon>
        <taxon>Acari</taxon>
        <taxon>Parasitiformes</taxon>
        <taxon>Ixodida</taxon>
        <taxon>Ixodoidea</taxon>
        <taxon>Ixodidae</taxon>
        <taxon>Rhipicephalinae</taxon>
        <taxon>Rhipicephalus</taxon>
        <taxon>Boophilus</taxon>
    </lineage>
</organism>
<feature type="signal peptide" evidence="1">
    <location>
        <begin position="1"/>
        <end position="17"/>
    </location>
</feature>
<dbReference type="GO" id="GO:0004222">
    <property type="term" value="F:metalloendopeptidase activity"/>
    <property type="evidence" value="ECO:0007669"/>
    <property type="project" value="InterPro"/>
</dbReference>
<dbReference type="PANTHER" id="PTHR11733:SF241">
    <property type="entry name" value="GH26575P-RELATED"/>
    <property type="match status" value="1"/>
</dbReference>
<dbReference type="Proteomes" id="UP000821866">
    <property type="component" value="Chromosome 4"/>
</dbReference>
<dbReference type="GO" id="GO:0016485">
    <property type="term" value="P:protein processing"/>
    <property type="evidence" value="ECO:0007669"/>
    <property type="project" value="TreeGrafter"/>
</dbReference>
<dbReference type="PANTHER" id="PTHR11733">
    <property type="entry name" value="ZINC METALLOPROTEASE FAMILY M13 NEPRILYSIN-RELATED"/>
    <property type="match status" value="1"/>
</dbReference>
<keyword evidence="4" id="KW-1185">Reference proteome</keyword>
<feature type="domain" description="Peptidase M13 C-terminal" evidence="2">
    <location>
        <begin position="67"/>
        <end position="150"/>
    </location>
</feature>
<dbReference type="Gene3D" id="3.40.390.10">
    <property type="entry name" value="Collagenase (Catalytic Domain)"/>
    <property type="match status" value="1"/>
</dbReference>
<proteinExistence type="predicted"/>
<name>A0A9J6E3V4_RHIMP</name>
<reference evidence="3" key="2">
    <citation type="submission" date="2021-09" db="EMBL/GenBank/DDBJ databases">
        <authorList>
            <person name="Jia N."/>
            <person name="Wang J."/>
            <person name="Shi W."/>
            <person name="Du L."/>
            <person name="Sun Y."/>
            <person name="Zhan W."/>
            <person name="Jiang J."/>
            <person name="Wang Q."/>
            <person name="Zhang B."/>
            <person name="Ji P."/>
            <person name="Sakyi L.B."/>
            <person name="Cui X."/>
            <person name="Yuan T."/>
            <person name="Jiang B."/>
            <person name="Yang W."/>
            <person name="Lam T.T.-Y."/>
            <person name="Chang Q."/>
            <person name="Ding S."/>
            <person name="Wang X."/>
            <person name="Zhu J."/>
            <person name="Ruan X."/>
            <person name="Zhao L."/>
            <person name="Wei J."/>
            <person name="Que T."/>
            <person name="Du C."/>
            <person name="Cheng J."/>
            <person name="Dai P."/>
            <person name="Han X."/>
            <person name="Huang E."/>
            <person name="Gao Y."/>
            <person name="Liu J."/>
            <person name="Shao H."/>
            <person name="Ye R."/>
            <person name="Li L."/>
            <person name="Wei W."/>
            <person name="Wang X."/>
            <person name="Wang C."/>
            <person name="Huo Q."/>
            <person name="Li W."/>
            <person name="Guo W."/>
            <person name="Chen H."/>
            <person name="Chen S."/>
            <person name="Zhou L."/>
            <person name="Zhou L."/>
            <person name="Ni X."/>
            <person name="Tian J."/>
            <person name="Zhou Y."/>
            <person name="Sheng Y."/>
            <person name="Liu T."/>
            <person name="Pan Y."/>
            <person name="Xia L."/>
            <person name="Li J."/>
            <person name="Zhao F."/>
            <person name="Cao W."/>
        </authorList>
    </citation>
    <scope>NUCLEOTIDE SEQUENCE</scope>
    <source>
        <strain evidence="3">Rmic-2018</strain>
        <tissue evidence="3">Larvae</tissue>
    </source>
</reference>
<keyword evidence="1" id="KW-0732">Signal</keyword>
<dbReference type="GO" id="GO:0005886">
    <property type="term" value="C:plasma membrane"/>
    <property type="evidence" value="ECO:0007669"/>
    <property type="project" value="TreeGrafter"/>
</dbReference>
<dbReference type="InterPro" id="IPR018497">
    <property type="entry name" value="Peptidase_M13_C"/>
</dbReference>
<gene>
    <name evidence="3" type="ORF">HPB51_021835</name>
</gene>
<evidence type="ECO:0000313" key="3">
    <source>
        <dbReference type="EMBL" id="KAH8028980.1"/>
    </source>
</evidence>
<feature type="chain" id="PRO_5039938918" description="Peptidase M13 C-terminal domain-containing protein" evidence="1">
    <location>
        <begin position="18"/>
        <end position="154"/>
    </location>
</feature>
<dbReference type="EMBL" id="JABSTU010000006">
    <property type="protein sequence ID" value="KAH8028980.1"/>
    <property type="molecule type" value="Genomic_DNA"/>
</dbReference>
<accession>A0A9J6E3V4</accession>
<comment type="caution">
    <text evidence="3">The sequence shown here is derived from an EMBL/GenBank/DDBJ whole genome shotgun (WGS) entry which is preliminary data.</text>
</comment>
<sequence>MLYGGLLFLLATRLVQAFDGEGIKWTPSGTKADSILSNGTMFEYRDRESCLSELNTSGRSLFPEVPAFSIAYTAMKQAHVRDGSVPMELRVDLPEDKTFFITLCYILCSTSGDNRANDFDCNKVARNSKAFAKAFKCPDGSKMNPEKKCNFFVK</sequence>
<evidence type="ECO:0000259" key="2">
    <source>
        <dbReference type="Pfam" id="PF01431"/>
    </source>
</evidence>
<dbReference type="PROSITE" id="PS51885">
    <property type="entry name" value="NEPRILYSIN"/>
    <property type="match status" value="1"/>
</dbReference>